<feature type="compositionally biased region" description="Low complexity" evidence="2">
    <location>
        <begin position="17"/>
        <end position="33"/>
    </location>
</feature>
<dbReference type="CDD" id="cd00060">
    <property type="entry name" value="FHA"/>
    <property type="match status" value="1"/>
</dbReference>
<gene>
    <name evidence="4" type="ORF">F8O04_03140</name>
</gene>
<feature type="compositionally biased region" description="Pro residues" evidence="2">
    <location>
        <begin position="131"/>
        <end position="157"/>
    </location>
</feature>
<dbReference type="Proteomes" id="UP000431744">
    <property type="component" value="Unassembled WGS sequence"/>
</dbReference>
<reference evidence="4 5" key="1">
    <citation type="submission" date="2019-09" db="EMBL/GenBank/DDBJ databases">
        <title>Phylogeny of genus Pseudoclavibacter and closely related genus.</title>
        <authorList>
            <person name="Li Y."/>
        </authorList>
    </citation>
    <scope>NUCLEOTIDE SEQUENCE [LARGE SCALE GENOMIC DNA]</scope>
    <source>
        <strain evidence="4 5">EGI 60007</strain>
    </source>
</reference>
<name>A0A6H9WJA8_9MICO</name>
<evidence type="ECO:0000259" key="3">
    <source>
        <dbReference type="PROSITE" id="PS50006"/>
    </source>
</evidence>
<feature type="domain" description="FHA" evidence="3">
    <location>
        <begin position="210"/>
        <end position="260"/>
    </location>
</feature>
<organism evidence="4 5">
    <name type="scientific">Pseudoclavibacter endophyticus</name>
    <dbReference type="NCBI Taxonomy" id="1778590"/>
    <lineage>
        <taxon>Bacteria</taxon>
        <taxon>Bacillati</taxon>
        <taxon>Actinomycetota</taxon>
        <taxon>Actinomycetes</taxon>
        <taxon>Micrococcales</taxon>
        <taxon>Microbacteriaceae</taxon>
        <taxon>Pseudoclavibacter</taxon>
    </lineage>
</organism>
<dbReference type="EMBL" id="WBJY01000001">
    <property type="protein sequence ID" value="KAB1649283.1"/>
    <property type="molecule type" value="Genomic_DNA"/>
</dbReference>
<dbReference type="SUPFAM" id="SSF49879">
    <property type="entry name" value="SMAD/FHA domain"/>
    <property type="match status" value="1"/>
</dbReference>
<accession>A0A6H9WJA8</accession>
<dbReference type="AlphaFoldDB" id="A0A6H9WJA8"/>
<feature type="region of interest" description="Disordered" evidence="2">
    <location>
        <begin position="1"/>
        <end position="181"/>
    </location>
</feature>
<dbReference type="Gene3D" id="2.60.200.20">
    <property type="match status" value="1"/>
</dbReference>
<keyword evidence="5" id="KW-1185">Reference proteome</keyword>
<feature type="compositionally biased region" description="Low complexity" evidence="2">
    <location>
        <begin position="91"/>
        <end position="109"/>
    </location>
</feature>
<feature type="compositionally biased region" description="Polar residues" evidence="2">
    <location>
        <begin position="58"/>
        <end position="67"/>
    </location>
</feature>
<keyword evidence="1" id="KW-0597">Phosphoprotein</keyword>
<evidence type="ECO:0000313" key="4">
    <source>
        <dbReference type="EMBL" id="KAB1649283.1"/>
    </source>
</evidence>
<evidence type="ECO:0000256" key="1">
    <source>
        <dbReference type="ARBA" id="ARBA00022553"/>
    </source>
</evidence>
<proteinExistence type="predicted"/>
<dbReference type="RefSeq" id="WP_158027875.1">
    <property type="nucleotide sequence ID" value="NZ_BMHG01000001.1"/>
</dbReference>
<dbReference type="Pfam" id="PF00498">
    <property type="entry name" value="FHA"/>
    <property type="match status" value="1"/>
</dbReference>
<dbReference type="OrthoDB" id="3637276at2"/>
<dbReference type="PROSITE" id="PS50006">
    <property type="entry name" value="FHA_DOMAIN"/>
    <property type="match status" value="1"/>
</dbReference>
<sequence length="301" mass="30782">MGSQGFIEPPPGLLGVSASSGRRSDSAARTGGSPFAPASTPSGTGRRTDEPQPPASHQEPTAQQSETPPAAPRFTIRTDGEPPVPEVPRLAPHAAAAPQPATQQAIAPQGDAQQARPSWVAKRVPDGTGQPLPPFPRLAPPQPRPAPPAPQQPPASPYAPSTGSEGTPPAPGAPRYGVAGASARAPHDASLPEWSLVLADGVAVPLYGPVVVGRNPSADRFPGATLAAVPDNTRTMSKTHARFYLDDGVPMVDDLGSTNGIALFPGGNTQGAMAVEPGAPAEVRSGDIVQLGEYEITVRRN</sequence>
<comment type="caution">
    <text evidence="4">The sequence shown here is derived from an EMBL/GenBank/DDBJ whole genome shotgun (WGS) entry which is preliminary data.</text>
</comment>
<dbReference type="InterPro" id="IPR008984">
    <property type="entry name" value="SMAD_FHA_dom_sf"/>
</dbReference>
<evidence type="ECO:0000256" key="2">
    <source>
        <dbReference type="SAM" id="MobiDB-lite"/>
    </source>
</evidence>
<protein>
    <submittedName>
        <fullName evidence="4">FHA domain-containing protein</fullName>
    </submittedName>
</protein>
<evidence type="ECO:0000313" key="5">
    <source>
        <dbReference type="Proteomes" id="UP000431744"/>
    </source>
</evidence>
<dbReference type="InterPro" id="IPR000253">
    <property type="entry name" value="FHA_dom"/>
</dbReference>